<name>A0A916USY6_9BURK</name>
<feature type="transmembrane region" description="Helical" evidence="6">
    <location>
        <begin position="236"/>
        <end position="254"/>
    </location>
</feature>
<dbReference type="GO" id="GO:0016020">
    <property type="term" value="C:membrane"/>
    <property type="evidence" value="ECO:0007669"/>
    <property type="project" value="UniProtKB-SubCell"/>
</dbReference>
<dbReference type="RefSeq" id="WP_188567676.1">
    <property type="nucleotide sequence ID" value="NZ_BMED01000004.1"/>
</dbReference>
<protein>
    <submittedName>
        <fullName evidence="7">Membrane protein</fullName>
    </submittedName>
</protein>
<dbReference type="InterPro" id="IPR002549">
    <property type="entry name" value="AI-2E-like"/>
</dbReference>
<feature type="transmembrane region" description="Helical" evidence="6">
    <location>
        <begin position="304"/>
        <end position="330"/>
    </location>
</feature>
<proteinExistence type="inferred from homology"/>
<evidence type="ECO:0000256" key="6">
    <source>
        <dbReference type="SAM" id="Phobius"/>
    </source>
</evidence>
<feature type="transmembrane region" description="Helical" evidence="6">
    <location>
        <begin position="266"/>
        <end position="284"/>
    </location>
</feature>
<keyword evidence="8" id="KW-1185">Reference proteome</keyword>
<feature type="transmembrane region" description="Helical" evidence="6">
    <location>
        <begin position="63"/>
        <end position="87"/>
    </location>
</feature>
<keyword evidence="3 6" id="KW-0812">Transmembrane</keyword>
<accession>A0A916USY6</accession>
<sequence>MPQSEKITMPVLASYILAALALFTVLKAGLLVALFSGLLVYSLIHLLAPLIERKCNSYQARVIAVVFLSVIIISVITVGIWSAFAFLRSDAGNLHTLLQKLADIIEASRNQMPEWVHANLPDNLSDVDDLREVMTTWLREHSGEAKLLGQEAGHMIVHLLLGMIIGSMVALQDATMPTNYRPFALALHLRIEKLAQIFQKIVFAQVQISLINTVFTAIYLLAVLPLAGVHLPLTKSMIAITFLAGLIPVAGNIISNSFIVTVGLSHSVNVALASLVFMIVIHKLEYFLNAKIIGAHINARAWELLTAILVMESLFGIPGVVAAPVFYAYIKAELSDRGLV</sequence>
<gene>
    <name evidence="7" type="ORF">GCM10011396_37690</name>
</gene>
<dbReference type="Pfam" id="PF01594">
    <property type="entry name" value="AI-2E_transport"/>
    <property type="match status" value="1"/>
</dbReference>
<keyword evidence="4 6" id="KW-1133">Transmembrane helix</keyword>
<comment type="similarity">
    <text evidence="2">Belongs to the autoinducer-2 exporter (AI-2E) (TC 2.A.86) family.</text>
</comment>
<organism evidence="7 8">
    <name type="scientific">Undibacterium terreum</name>
    <dbReference type="NCBI Taxonomy" id="1224302"/>
    <lineage>
        <taxon>Bacteria</taxon>
        <taxon>Pseudomonadati</taxon>
        <taxon>Pseudomonadota</taxon>
        <taxon>Betaproteobacteria</taxon>
        <taxon>Burkholderiales</taxon>
        <taxon>Oxalobacteraceae</taxon>
        <taxon>Undibacterium</taxon>
    </lineage>
</organism>
<feature type="transmembrane region" description="Helical" evidence="6">
    <location>
        <begin position="7"/>
        <end position="26"/>
    </location>
</feature>
<comment type="subcellular location">
    <subcellularLocation>
        <location evidence="1">Membrane</location>
        <topology evidence="1">Multi-pass membrane protein</topology>
    </subcellularLocation>
</comment>
<evidence type="ECO:0000313" key="8">
    <source>
        <dbReference type="Proteomes" id="UP000637423"/>
    </source>
</evidence>
<reference evidence="7" key="1">
    <citation type="journal article" date="2014" name="Int. J. Syst. Evol. Microbiol.">
        <title>Complete genome sequence of Corynebacterium casei LMG S-19264T (=DSM 44701T), isolated from a smear-ripened cheese.</title>
        <authorList>
            <consortium name="US DOE Joint Genome Institute (JGI-PGF)"/>
            <person name="Walter F."/>
            <person name="Albersmeier A."/>
            <person name="Kalinowski J."/>
            <person name="Ruckert C."/>
        </authorList>
    </citation>
    <scope>NUCLEOTIDE SEQUENCE</scope>
    <source>
        <strain evidence="7">CGMCC 1.10998</strain>
    </source>
</reference>
<evidence type="ECO:0000256" key="4">
    <source>
        <dbReference type="ARBA" id="ARBA00022989"/>
    </source>
</evidence>
<dbReference type="EMBL" id="BMED01000004">
    <property type="protein sequence ID" value="GGC86855.1"/>
    <property type="molecule type" value="Genomic_DNA"/>
</dbReference>
<feature type="transmembrane region" description="Helical" evidence="6">
    <location>
        <begin position="32"/>
        <end position="51"/>
    </location>
</feature>
<comment type="caution">
    <text evidence="7">The sequence shown here is derived from an EMBL/GenBank/DDBJ whole genome shotgun (WGS) entry which is preliminary data.</text>
</comment>
<evidence type="ECO:0000313" key="7">
    <source>
        <dbReference type="EMBL" id="GGC86855.1"/>
    </source>
</evidence>
<dbReference type="Proteomes" id="UP000637423">
    <property type="component" value="Unassembled WGS sequence"/>
</dbReference>
<evidence type="ECO:0000256" key="2">
    <source>
        <dbReference type="ARBA" id="ARBA00009773"/>
    </source>
</evidence>
<dbReference type="AlphaFoldDB" id="A0A916USY6"/>
<evidence type="ECO:0000256" key="5">
    <source>
        <dbReference type="ARBA" id="ARBA00023136"/>
    </source>
</evidence>
<feature type="transmembrane region" description="Helical" evidence="6">
    <location>
        <begin position="201"/>
        <end position="224"/>
    </location>
</feature>
<feature type="transmembrane region" description="Helical" evidence="6">
    <location>
        <begin position="152"/>
        <end position="171"/>
    </location>
</feature>
<reference evidence="7" key="2">
    <citation type="submission" date="2020-09" db="EMBL/GenBank/DDBJ databases">
        <authorList>
            <person name="Sun Q."/>
            <person name="Zhou Y."/>
        </authorList>
    </citation>
    <scope>NUCLEOTIDE SEQUENCE</scope>
    <source>
        <strain evidence="7">CGMCC 1.10998</strain>
    </source>
</reference>
<evidence type="ECO:0000256" key="1">
    <source>
        <dbReference type="ARBA" id="ARBA00004141"/>
    </source>
</evidence>
<keyword evidence="5 6" id="KW-0472">Membrane</keyword>
<evidence type="ECO:0000256" key="3">
    <source>
        <dbReference type="ARBA" id="ARBA00022692"/>
    </source>
</evidence>